<organism evidence="5 6">
    <name type="scientific">Thioclava pacifica DSM 10166</name>
    <dbReference type="NCBI Taxonomy" id="1353537"/>
    <lineage>
        <taxon>Bacteria</taxon>
        <taxon>Pseudomonadati</taxon>
        <taxon>Pseudomonadota</taxon>
        <taxon>Alphaproteobacteria</taxon>
        <taxon>Rhodobacterales</taxon>
        <taxon>Paracoccaceae</taxon>
        <taxon>Thioclava</taxon>
    </lineage>
</organism>
<dbReference type="AlphaFoldDB" id="A0A074K114"/>
<proteinExistence type="inferred from homology"/>
<dbReference type="RefSeq" id="WP_038073884.1">
    <property type="nucleotide sequence ID" value="NZ_AUND01000003.1"/>
</dbReference>
<evidence type="ECO:0000313" key="5">
    <source>
        <dbReference type="EMBL" id="KEO55282.1"/>
    </source>
</evidence>
<dbReference type="EMBL" id="AUND01000003">
    <property type="protein sequence ID" value="KEO55282.1"/>
    <property type="molecule type" value="Genomic_DNA"/>
</dbReference>
<evidence type="ECO:0000256" key="3">
    <source>
        <dbReference type="SAM" id="MobiDB-lite"/>
    </source>
</evidence>
<dbReference type="InterPro" id="IPR008978">
    <property type="entry name" value="HSP20-like_chaperone"/>
</dbReference>
<dbReference type="OrthoDB" id="9792695at2"/>
<comment type="similarity">
    <text evidence="1 2">Belongs to the small heat shock protein (HSP20) family.</text>
</comment>
<feature type="region of interest" description="Disordered" evidence="3">
    <location>
        <begin position="1"/>
        <end position="24"/>
    </location>
</feature>
<dbReference type="Pfam" id="PF00011">
    <property type="entry name" value="HSP20"/>
    <property type="match status" value="1"/>
</dbReference>
<dbReference type="eggNOG" id="COG0071">
    <property type="taxonomic scope" value="Bacteria"/>
</dbReference>
<dbReference type="PANTHER" id="PTHR11527">
    <property type="entry name" value="HEAT-SHOCK PROTEIN 20 FAMILY MEMBER"/>
    <property type="match status" value="1"/>
</dbReference>
<evidence type="ECO:0000256" key="1">
    <source>
        <dbReference type="PROSITE-ProRule" id="PRU00285"/>
    </source>
</evidence>
<accession>A0A074K114</accession>
<dbReference type="STRING" id="1353537.TP2_15935"/>
<dbReference type="Proteomes" id="UP000027432">
    <property type="component" value="Unassembled WGS sequence"/>
</dbReference>
<protein>
    <submittedName>
        <fullName evidence="5">Heat shock protein Hsp20</fullName>
    </submittedName>
</protein>
<dbReference type="PROSITE" id="PS01031">
    <property type="entry name" value="SHSP"/>
    <property type="match status" value="1"/>
</dbReference>
<dbReference type="InterPro" id="IPR031107">
    <property type="entry name" value="Small_HSP"/>
</dbReference>
<name>A0A074K114_9RHOB</name>
<keyword evidence="6" id="KW-1185">Reference proteome</keyword>
<evidence type="ECO:0000313" key="6">
    <source>
        <dbReference type="Proteomes" id="UP000027432"/>
    </source>
</evidence>
<evidence type="ECO:0000259" key="4">
    <source>
        <dbReference type="PROSITE" id="PS01031"/>
    </source>
</evidence>
<gene>
    <name evidence="5" type="ORF">TP2_15935</name>
</gene>
<dbReference type="CDD" id="cd06464">
    <property type="entry name" value="ACD_sHsps-like"/>
    <property type="match status" value="1"/>
</dbReference>
<feature type="domain" description="SHSP" evidence="4">
    <location>
        <begin position="20"/>
        <end position="132"/>
    </location>
</feature>
<keyword evidence="5" id="KW-0346">Stress response</keyword>
<reference evidence="5 6" key="1">
    <citation type="submission" date="2013-07" db="EMBL/GenBank/DDBJ databases">
        <title>Thioclava pacifica DSM 10166 Genome Sequencing.</title>
        <authorList>
            <person name="Lai Q."/>
            <person name="Shao Z."/>
        </authorList>
    </citation>
    <scope>NUCLEOTIDE SEQUENCE [LARGE SCALE GENOMIC DNA]</scope>
    <source>
        <strain evidence="5 6">DSM 10166</strain>
    </source>
</reference>
<dbReference type="SUPFAM" id="SSF49764">
    <property type="entry name" value="HSP20-like chaperones"/>
    <property type="match status" value="1"/>
</dbReference>
<dbReference type="Gene3D" id="2.60.40.790">
    <property type="match status" value="1"/>
</dbReference>
<dbReference type="InterPro" id="IPR002068">
    <property type="entry name" value="A-crystallin/Hsp20_dom"/>
</dbReference>
<sequence length="132" mass="14437">MTTEVTKTAEKTPAETPETTTGGHIYQPLADIVETDEGVTLMLEMPGVVPDDVDVTLEKRVLTIRGKVRPTSTEKLQLAYAEYGEGDYERSFTLSEDFDPERIEASVSHGVLTLSLPRAAETKPKKIAVKAS</sequence>
<comment type="caution">
    <text evidence="5">The sequence shown here is derived from an EMBL/GenBank/DDBJ whole genome shotgun (WGS) entry which is preliminary data.</text>
</comment>
<evidence type="ECO:0000256" key="2">
    <source>
        <dbReference type="RuleBase" id="RU003616"/>
    </source>
</evidence>